<reference evidence="1" key="2">
    <citation type="submission" date="2022-01" db="EMBL/GenBank/DDBJ databases">
        <title>Collection of gut derived symbiotic bacterial strains cultured from healthy donors.</title>
        <authorList>
            <person name="Lin H."/>
            <person name="Kohout C."/>
            <person name="Waligurski E."/>
            <person name="Pamer E.G."/>
        </authorList>
    </citation>
    <scope>NUCLEOTIDE SEQUENCE</scope>
    <source>
        <strain evidence="1">MSK.14.39</strain>
    </source>
</reference>
<comment type="caution">
    <text evidence="2">The sequence shown here is derived from an EMBL/GenBank/DDBJ whole genome shotgun (WGS) entry which is preliminary data.</text>
</comment>
<organism evidence="2 3">
    <name type="scientific">Anaerosalibacter bizertensis</name>
    <dbReference type="NCBI Taxonomy" id="932217"/>
    <lineage>
        <taxon>Bacteria</taxon>
        <taxon>Bacillati</taxon>
        <taxon>Bacillota</taxon>
        <taxon>Tissierellia</taxon>
        <taxon>Tissierellales</taxon>
        <taxon>Sporanaerobacteraceae</taxon>
        <taxon>Anaerosalibacter</taxon>
    </lineage>
</organism>
<dbReference type="Proteomes" id="UP001108123">
    <property type="component" value="Unassembled WGS sequence"/>
</dbReference>
<dbReference type="EMBL" id="JAKNID010000015">
    <property type="protein sequence ID" value="MCG4564913.1"/>
    <property type="molecule type" value="Genomic_DNA"/>
</dbReference>
<evidence type="ECO:0000313" key="4">
    <source>
        <dbReference type="Proteomes" id="UP001108123"/>
    </source>
</evidence>
<dbReference type="RefSeq" id="WP_154483758.1">
    <property type="nucleotide sequence ID" value="NZ_JAHLOA010000001.1"/>
</dbReference>
<dbReference type="AlphaFoldDB" id="A0A844FGK0"/>
<dbReference type="InterPro" id="IPR007553">
    <property type="entry name" value="2-thiour_desulf"/>
</dbReference>
<evidence type="ECO:0000313" key="2">
    <source>
        <dbReference type="EMBL" id="MSS43081.1"/>
    </source>
</evidence>
<dbReference type="PANTHER" id="PTHR30087">
    <property type="entry name" value="INNER MEMBRANE PROTEIN"/>
    <property type="match status" value="1"/>
</dbReference>
<evidence type="ECO:0000313" key="3">
    <source>
        <dbReference type="Proteomes" id="UP000462760"/>
    </source>
</evidence>
<gene>
    <name evidence="2" type="ORF">FYJ27_04950</name>
    <name evidence="1" type="ORF">L0P62_05555</name>
</gene>
<dbReference type="OrthoDB" id="9797779at2"/>
<name>A0A844FGK0_9FIRM</name>
<keyword evidence="4" id="KW-1185">Reference proteome</keyword>
<sequence>MYIVSACLAGIKCRYDGKDNENNDIIKLVKEGKAIPVCPEVLGGLPIPRVPCEIIEDKSGKLKVINKEGKDCTLEFLQGAQKALAIAEVVGADTAILKSKSPSCGCGKIYDGKFNGNLVDGDGITTRLFKENGIKVYTENNFTLD</sequence>
<reference evidence="2 3" key="1">
    <citation type="submission" date="2019-08" db="EMBL/GenBank/DDBJ databases">
        <title>In-depth cultivation of the pig gut microbiome towards novel bacterial diversity and tailored functional studies.</title>
        <authorList>
            <person name="Wylensek D."/>
            <person name="Hitch T.C.A."/>
            <person name="Clavel T."/>
        </authorList>
    </citation>
    <scope>NUCLEOTIDE SEQUENCE [LARGE SCALE GENOMIC DNA]</scope>
    <source>
        <strain evidence="2 3">Med78-601-WT-4W-RMD-3</strain>
    </source>
</reference>
<evidence type="ECO:0000313" key="1">
    <source>
        <dbReference type="EMBL" id="MCG4564913.1"/>
    </source>
</evidence>
<dbReference type="Proteomes" id="UP000462760">
    <property type="component" value="Unassembled WGS sequence"/>
</dbReference>
<proteinExistence type="predicted"/>
<dbReference type="PANTHER" id="PTHR30087:SF1">
    <property type="entry name" value="HYPOTHETICAL CYTOSOLIC PROTEIN"/>
    <property type="match status" value="1"/>
</dbReference>
<dbReference type="Pfam" id="PF04463">
    <property type="entry name" value="2-thiour_desulf"/>
    <property type="match status" value="1"/>
</dbReference>
<accession>A0A844FGK0</accession>
<dbReference type="EMBL" id="VULR01000005">
    <property type="protein sequence ID" value="MSS43081.1"/>
    <property type="molecule type" value="Genomic_DNA"/>
</dbReference>
<protein>
    <submittedName>
        <fullName evidence="2">DUF523 domain-containing protein</fullName>
    </submittedName>
</protein>